<evidence type="ECO:0000256" key="5">
    <source>
        <dbReference type="ARBA" id="ARBA00022679"/>
    </source>
</evidence>
<dbReference type="Gene3D" id="3.30.565.10">
    <property type="entry name" value="Histidine kinase-like ATPase, C-terminal domain"/>
    <property type="match status" value="1"/>
</dbReference>
<dbReference type="PANTHER" id="PTHR45453:SF1">
    <property type="entry name" value="PHOSPHATE REGULON SENSOR PROTEIN PHOR"/>
    <property type="match status" value="1"/>
</dbReference>
<evidence type="ECO:0000256" key="6">
    <source>
        <dbReference type="ARBA" id="ARBA00022777"/>
    </source>
</evidence>
<evidence type="ECO:0000259" key="9">
    <source>
        <dbReference type="PROSITE" id="PS50109"/>
    </source>
</evidence>
<keyword evidence="8" id="KW-0812">Transmembrane</keyword>
<sequence length="362" mass="40461">MLGVYFFPLYIFTNAIVVAVIAIVILGLFKKSLLNRLSVRIAILILASGPIILFLIPVANQLIIWAPIKAIASPFSLAVYVLIALGTPVVLGLLAGLFVRRPLHQFKEAIASLEQSNYKVQLQSMGIREFDEVFMRFNNLINRLRHEEKLRKDLVSDTSHELNTPLTTMIGQLTAMQEGKFPLTRERVAILKEQAERLAELVQQLDAYTKARMPNAGEPEDIYLRQFCEELINHFSLDLKQKGITAKLHIAEDYIIHVNSGALQHILMNLMQNTLRYSQATEITIEATAHEFMFSDNGKGVPSESLPYLFERFYRVDKSRNRATGGLGLGLAIVRELAESQGLAITAVAGHPGLTLVLKINA</sequence>
<comment type="subcellular location">
    <subcellularLocation>
        <location evidence="2">Membrane</location>
    </subcellularLocation>
</comment>
<keyword evidence="6 11" id="KW-0418">Kinase</keyword>
<dbReference type="GO" id="GO:0000155">
    <property type="term" value="F:phosphorelay sensor kinase activity"/>
    <property type="evidence" value="ECO:0007669"/>
    <property type="project" value="InterPro"/>
</dbReference>
<reference evidence="11 12" key="1">
    <citation type="submission" date="2019-01" db="EMBL/GenBank/DDBJ databases">
        <title>Ktedonosporobacter rubrisoli SCAWS-G2.</title>
        <authorList>
            <person name="Huang Y."/>
            <person name="Yan B."/>
        </authorList>
    </citation>
    <scope>NUCLEOTIDE SEQUENCE [LARGE SCALE GENOMIC DNA]</scope>
    <source>
        <strain evidence="11 12">SCAWS-G2</strain>
    </source>
</reference>
<dbReference type="InterPro" id="IPR003661">
    <property type="entry name" value="HisK_dim/P_dom"/>
</dbReference>
<dbReference type="InterPro" id="IPR004358">
    <property type="entry name" value="Sig_transdc_His_kin-like_C"/>
</dbReference>
<feature type="transmembrane region" description="Helical" evidence="8">
    <location>
        <begin position="77"/>
        <end position="99"/>
    </location>
</feature>
<dbReference type="GO" id="GO:0005886">
    <property type="term" value="C:plasma membrane"/>
    <property type="evidence" value="ECO:0007669"/>
    <property type="project" value="TreeGrafter"/>
</dbReference>
<dbReference type="PROSITE" id="PS50109">
    <property type="entry name" value="HIS_KIN"/>
    <property type="match status" value="1"/>
</dbReference>
<evidence type="ECO:0000313" key="11">
    <source>
        <dbReference type="EMBL" id="QBD76319.1"/>
    </source>
</evidence>
<dbReference type="OrthoDB" id="9813151at2"/>
<dbReference type="EMBL" id="CP035758">
    <property type="protein sequence ID" value="QBD76319.1"/>
    <property type="molecule type" value="Genomic_DNA"/>
</dbReference>
<evidence type="ECO:0000256" key="8">
    <source>
        <dbReference type="SAM" id="Phobius"/>
    </source>
</evidence>
<dbReference type="SUPFAM" id="SSF55874">
    <property type="entry name" value="ATPase domain of HSP90 chaperone/DNA topoisomerase II/histidine kinase"/>
    <property type="match status" value="1"/>
</dbReference>
<accession>A0A4P6JM45</accession>
<organism evidence="11 12">
    <name type="scientific">Ktedonosporobacter rubrisoli</name>
    <dbReference type="NCBI Taxonomy" id="2509675"/>
    <lineage>
        <taxon>Bacteria</taxon>
        <taxon>Bacillati</taxon>
        <taxon>Chloroflexota</taxon>
        <taxon>Ktedonobacteria</taxon>
        <taxon>Ktedonobacterales</taxon>
        <taxon>Ktedonosporobacteraceae</taxon>
        <taxon>Ktedonosporobacter</taxon>
    </lineage>
</organism>
<dbReference type="KEGG" id="kbs:EPA93_09990"/>
<dbReference type="Proteomes" id="UP000290365">
    <property type="component" value="Chromosome"/>
</dbReference>
<dbReference type="Gene3D" id="1.10.287.130">
    <property type="match status" value="1"/>
</dbReference>
<keyword evidence="5" id="KW-0808">Transferase</keyword>
<feature type="domain" description="HAMP" evidence="10">
    <location>
        <begin position="97"/>
        <end position="149"/>
    </location>
</feature>
<dbReference type="SUPFAM" id="SSF47384">
    <property type="entry name" value="Homodimeric domain of signal transducing histidine kinase"/>
    <property type="match status" value="1"/>
</dbReference>
<dbReference type="InterPro" id="IPR050351">
    <property type="entry name" value="BphY/WalK/GraS-like"/>
</dbReference>
<comment type="catalytic activity">
    <reaction evidence="1">
        <text>ATP + protein L-histidine = ADP + protein N-phospho-L-histidine.</text>
        <dbReference type="EC" id="2.7.13.3"/>
    </reaction>
</comment>
<keyword evidence="12" id="KW-1185">Reference proteome</keyword>
<evidence type="ECO:0000313" key="12">
    <source>
        <dbReference type="Proteomes" id="UP000290365"/>
    </source>
</evidence>
<feature type="domain" description="Histidine kinase" evidence="9">
    <location>
        <begin position="157"/>
        <end position="362"/>
    </location>
</feature>
<dbReference type="PANTHER" id="PTHR45453">
    <property type="entry name" value="PHOSPHATE REGULON SENSOR PROTEIN PHOR"/>
    <property type="match status" value="1"/>
</dbReference>
<dbReference type="GO" id="GO:0016036">
    <property type="term" value="P:cellular response to phosphate starvation"/>
    <property type="evidence" value="ECO:0007669"/>
    <property type="project" value="TreeGrafter"/>
</dbReference>
<evidence type="ECO:0000256" key="2">
    <source>
        <dbReference type="ARBA" id="ARBA00004370"/>
    </source>
</evidence>
<dbReference type="InterPro" id="IPR005467">
    <property type="entry name" value="His_kinase_dom"/>
</dbReference>
<proteinExistence type="predicted"/>
<dbReference type="CDD" id="cd00082">
    <property type="entry name" value="HisKA"/>
    <property type="match status" value="1"/>
</dbReference>
<keyword evidence="4" id="KW-0597">Phosphoprotein</keyword>
<dbReference type="InterPro" id="IPR036097">
    <property type="entry name" value="HisK_dim/P_sf"/>
</dbReference>
<dbReference type="InterPro" id="IPR003594">
    <property type="entry name" value="HATPase_dom"/>
</dbReference>
<evidence type="ECO:0000256" key="7">
    <source>
        <dbReference type="ARBA" id="ARBA00023012"/>
    </source>
</evidence>
<dbReference type="Pfam" id="PF00512">
    <property type="entry name" value="HisKA"/>
    <property type="match status" value="1"/>
</dbReference>
<dbReference type="SMART" id="SM00388">
    <property type="entry name" value="HisKA"/>
    <property type="match status" value="1"/>
</dbReference>
<feature type="transmembrane region" description="Helical" evidence="8">
    <location>
        <begin position="41"/>
        <end position="65"/>
    </location>
</feature>
<dbReference type="GO" id="GO:0004721">
    <property type="term" value="F:phosphoprotein phosphatase activity"/>
    <property type="evidence" value="ECO:0007669"/>
    <property type="project" value="TreeGrafter"/>
</dbReference>
<gene>
    <name evidence="11" type="ORF">EPA93_09990</name>
</gene>
<protein>
    <recommendedName>
        <fullName evidence="3">histidine kinase</fullName>
        <ecNumber evidence="3">2.7.13.3</ecNumber>
    </recommendedName>
</protein>
<dbReference type="PRINTS" id="PR00344">
    <property type="entry name" value="BCTRLSENSOR"/>
</dbReference>
<evidence type="ECO:0000256" key="1">
    <source>
        <dbReference type="ARBA" id="ARBA00000085"/>
    </source>
</evidence>
<name>A0A4P6JM45_KTERU</name>
<dbReference type="InterPro" id="IPR003660">
    <property type="entry name" value="HAMP_dom"/>
</dbReference>
<keyword evidence="8" id="KW-1133">Transmembrane helix</keyword>
<feature type="transmembrane region" description="Helical" evidence="8">
    <location>
        <begin position="6"/>
        <end position="29"/>
    </location>
</feature>
<evidence type="ECO:0000259" key="10">
    <source>
        <dbReference type="PROSITE" id="PS50885"/>
    </source>
</evidence>
<dbReference type="Pfam" id="PF02518">
    <property type="entry name" value="HATPase_c"/>
    <property type="match status" value="1"/>
</dbReference>
<dbReference type="InterPro" id="IPR036890">
    <property type="entry name" value="HATPase_C_sf"/>
</dbReference>
<evidence type="ECO:0000256" key="4">
    <source>
        <dbReference type="ARBA" id="ARBA00022553"/>
    </source>
</evidence>
<dbReference type="AlphaFoldDB" id="A0A4P6JM45"/>
<keyword evidence="7" id="KW-0902">Two-component regulatory system</keyword>
<keyword evidence="8" id="KW-0472">Membrane</keyword>
<dbReference type="PROSITE" id="PS50885">
    <property type="entry name" value="HAMP"/>
    <property type="match status" value="1"/>
</dbReference>
<dbReference type="EC" id="2.7.13.3" evidence="3"/>
<dbReference type="SMART" id="SM00387">
    <property type="entry name" value="HATPase_c"/>
    <property type="match status" value="1"/>
</dbReference>
<evidence type="ECO:0000256" key="3">
    <source>
        <dbReference type="ARBA" id="ARBA00012438"/>
    </source>
</evidence>